<protein>
    <submittedName>
        <fullName evidence="1">Uncharacterized protein</fullName>
    </submittedName>
</protein>
<proteinExistence type="predicted"/>
<reference evidence="1" key="1">
    <citation type="submission" date="2020-05" db="EMBL/GenBank/DDBJ databases">
        <title>Large-scale comparative analyses of tick genomes elucidate their genetic diversity and vector capacities.</title>
        <authorList>
            <person name="Jia N."/>
            <person name="Wang J."/>
            <person name="Shi W."/>
            <person name="Du L."/>
            <person name="Sun Y."/>
            <person name="Zhan W."/>
            <person name="Jiang J."/>
            <person name="Wang Q."/>
            <person name="Zhang B."/>
            <person name="Ji P."/>
            <person name="Sakyi L.B."/>
            <person name="Cui X."/>
            <person name="Yuan T."/>
            <person name="Jiang B."/>
            <person name="Yang W."/>
            <person name="Lam T.T.-Y."/>
            <person name="Chang Q."/>
            <person name="Ding S."/>
            <person name="Wang X."/>
            <person name="Zhu J."/>
            <person name="Ruan X."/>
            <person name="Zhao L."/>
            <person name="Wei J."/>
            <person name="Que T."/>
            <person name="Du C."/>
            <person name="Cheng J."/>
            <person name="Dai P."/>
            <person name="Han X."/>
            <person name="Huang E."/>
            <person name="Gao Y."/>
            <person name="Liu J."/>
            <person name="Shao H."/>
            <person name="Ye R."/>
            <person name="Li L."/>
            <person name="Wei W."/>
            <person name="Wang X."/>
            <person name="Wang C."/>
            <person name="Yang T."/>
            <person name="Huo Q."/>
            <person name="Li W."/>
            <person name="Guo W."/>
            <person name="Chen H."/>
            <person name="Zhou L."/>
            <person name="Ni X."/>
            <person name="Tian J."/>
            <person name="Zhou Y."/>
            <person name="Sheng Y."/>
            <person name="Liu T."/>
            <person name="Pan Y."/>
            <person name="Xia L."/>
            <person name="Li J."/>
            <person name="Zhao F."/>
            <person name="Cao W."/>
        </authorList>
    </citation>
    <scope>NUCLEOTIDE SEQUENCE</scope>
    <source>
        <strain evidence="1">Dsil-2018</strain>
    </source>
</reference>
<organism evidence="1 2">
    <name type="scientific">Dermacentor silvarum</name>
    <name type="common">Tick</name>
    <dbReference type="NCBI Taxonomy" id="543639"/>
    <lineage>
        <taxon>Eukaryota</taxon>
        <taxon>Metazoa</taxon>
        <taxon>Ecdysozoa</taxon>
        <taxon>Arthropoda</taxon>
        <taxon>Chelicerata</taxon>
        <taxon>Arachnida</taxon>
        <taxon>Acari</taxon>
        <taxon>Parasitiformes</taxon>
        <taxon>Ixodida</taxon>
        <taxon>Ixodoidea</taxon>
        <taxon>Ixodidae</taxon>
        <taxon>Rhipicephalinae</taxon>
        <taxon>Dermacentor</taxon>
    </lineage>
</organism>
<evidence type="ECO:0000313" key="2">
    <source>
        <dbReference type="Proteomes" id="UP000821865"/>
    </source>
</evidence>
<evidence type="ECO:0000313" key="1">
    <source>
        <dbReference type="EMBL" id="KAH7979725.1"/>
    </source>
</evidence>
<sequence length="116" mass="12550">MRPSRRRAEQPGGDRGCGISPVASHVAAPTGPIAPLHRAPGRSDVGPTQSRHDHGPQDLCAAAYQAQGDPPRGHRATGWQRFPCRVCCDDMACSDVFVSLRRDRAKTPLSETIDRL</sequence>
<comment type="caution">
    <text evidence="1">The sequence shown here is derived from an EMBL/GenBank/DDBJ whole genome shotgun (WGS) entry which is preliminary data.</text>
</comment>
<gene>
    <name evidence="1" type="ORF">HPB49_010735</name>
</gene>
<keyword evidence="2" id="KW-1185">Reference proteome</keyword>
<name>A0ACB8DYY3_DERSI</name>
<accession>A0ACB8DYY3</accession>
<dbReference type="EMBL" id="CM023470">
    <property type="protein sequence ID" value="KAH7979725.1"/>
    <property type="molecule type" value="Genomic_DNA"/>
</dbReference>
<dbReference type="Proteomes" id="UP000821865">
    <property type="component" value="Chromosome 1"/>
</dbReference>